<organism evidence="2 3">
    <name type="scientific">Hypothenemus hampei</name>
    <name type="common">Coffee berry borer</name>
    <dbReference type="NCBI Taxonomy" id="57062"/>
    <lineage>
        <taxon>Eukaryota</taxon>
        <taxon>Metazoa</taxon>
        <taxon>Ecdysozoa</taxon>
        <taxon>Arthropoda</taxon>
        <taxon>Hexapoda</taxon>
        <taxon>Insecta</taxon>
        <taxon>Pterygota</taxon>
        <taxon>Neoptera</taxon>
        <taxon>Endopterygota</taxon>
        <taxon>Coleoptera</taxon>
        <taxon>Polyphaga</taxon>
        <taxon>Cucujiformia</taxon>
        <taxon>Curculionidae</taxon>
        <taxon>Scolytinae</taxon>
        <taxon>Hypothenemus</taxon>
    </lineage>
</organism>
<protein>
    <recommendedName>
        <fullName evidence="1">MADF domain-containing protein</fullName>
    </recommendedName>
</protein>
<comment type="caution">
    <text evidence="2">The sequence shown here is derived from an EMBL/GenBank/DDBJ whole genome shotgun (WGS) entry which is preliminary data.</text>
</comment>
<dbReference type="Proteomes" id="UP001566132">
    <property type="component" value="Unassembled WGS sequence"/>
</dbReference>
<dbReference type="InterPro" id="IPR006578">
    <property type="entry name" value="MADF-dom"/>
</dbReference>
<gene>
    <name evidence="2" type="ORF">ABEB36_015330</name>
</gene>
<feature type="domain" description="MADF" evidence="1">
    <location>
        <begin position="1"/>
        <end position="81"/>
    </location>
</feature>
<evidence type="ECO:0000313" key="3">
    <source>
        <dbReference type="Proteomes" id="UP001566132"/>
    </source>
</evidence>
<evidence type="ECO:0000259" key="1">
    <source>
        <dbReference type="PROSITE" id="PS51029"/>
    </source>
</evidence>
<sequence>MIWKNLRTELVIMPIQQRSQIKREKLWQEIFEKFRQNSEFPIEFLQKKWKNLKDTYIRLRSEYIPSRASDMGLLRAMQLLK</sequence>
<accession>A0ABD1DZW1</accession>
<name>A0ABD1DZW1_HYPHA</name>
<proteinExistence type="predicted"/>
<reference evidence="2 3" key="1">
    <citation type="submission" date="2024-05" db="EMBL/GenBank/DDBJ databases">
        <title>Genetic variation in Jamaican populations of the coffee berry borer (Hypothenemus hampei).</title>
        <authorList>
            <person name="Errbii M."/>
            <person name="Myrie A."/>
        </authorList>
    </citation>
    <scope>NUCLEOTIDE SEQUENCE [LARGE SCALE GENOMIC DNA]</scope>
    <source>
        <strain evidence="2">JA-Hopewell-2020-01-JO</strain>
        <tissue evidence="2">Whole body</tissue>
    </source>
</reference>
<dbReference type="AlphaFoldDB" id="A0ABD1DZW1"/>
<keyword evidence="3" id="KW-1185">Reference proteome</keyword>
<dbReference type="Pfam" id="PF10545">
    <property type="entry name" value="MADF_DNA_bdg"/>
    <property type="match status" value="1"/>
</dbReference>
<evidence type="ECO:0000313" key="2">
    <source>
        <dbReference type="EMBL" id="KAL1487947.1"/>
    </source>
</evidence>
<dbReference type="EMBL" id="JBDJPC010000016">
    <property type="protein sequence ID" value="KAL1487947.1"/>
    <property type="molecule type" value="Genomic_DNA"/>
</dbReference>
<dbReference type="PROSITE" id="PS51029">
    <property type="entry name" value="MADF"/>
    <property type="match status" value="1"/>
</dbReference>